<evidence type="ECO:0000259" key="1">
    <source>
        <dbReference type="PROSITE" id="PS50801"/>
    </source>
</evidence>
<evidence type="ECO:0000313" key="2">
    <source>
        <dbReference type="EMBL" id="RVT86354.1"/>
    </source>
</evidence>
<dbReference type="PROSITE" id="PS50801">
    <property type="entry name" value="STAS"/>
    <property type="match status" value="1"/>
</dbReference>
<comment type="caution">
    <text evidence="2">The sequence shown here is derived from an EMBL/GenBank/DDBJ whole genome shotgun (WGS) entry which is preliminary data.</text>
</comment>
<dbReference type="Proteomes" id="UP000288587">
    <property type="component" value="Unassembled WGS sequence"/>
</dbReference>
<name>A0A3S2XWD9_9BURK</name>
<organism evidence="2 3">
    <name type="scientific">Inhella crocodyli</name>
    <dbReference type="NCBI Taxonomy" id="2499851"/>
    <lineage>
        <taxon>Bacteria</taxon>
        <taxon>Pseudomonadati</taxon>
        <taxon>Pseudomonadota</taxon>
        <taxon>Betaproteobacteria</taxon>
        <taxon>Burkholderiales</taxon>
        <taxon>Sphaerotilaceae</taxon>
        <taxon>Inhella</taxon>
    </lineage>
</organism>
<dbReference type="InterPro" id="IPR058548">
    <property type="entry name" value="MlaB-like_STAS"/>
</dbReference>
<dbReference type="OrthoDB" id="9156744at2"/>
<reference evidence="2 3" key="1">
    <citation type="submission" date="2019-01" db="EMBL/GenBank/DDBJ databases">
        <authorList>
            <person name="Chen W.-M."/>
        </authorList>
    </citation>
    <scope>NUCLEOTIDE SEQUENCE [LARGE SCALE GENOMIC DNA]</scope>
    <source>
        <strain evidence="2 3">CCP-18</strain>
    </source>
</reference>
<sequence length="116" mass="12376">MNATPKPARAPEVGDTLLRLPATVQLANASALWREWESKLRAEAAGVSAQAGREVRLNAAELTAFDSSALSLLLSCARLCRQHGLNLEVHSAPPALRDLARLYGLDVLLWPGAVPA</sequence>
<dbReference type="SUPFAM" id="SSF52091">
    <property type="entry name" value="SpoIIaa-like"/>
    <property type="match status" value="1"/>
</dbReference>
<accession>A0A3S2XWD9</accession>
<evidence type="ECO:0000313" key="3">
    <source>
        <dbReference type="Proteomes" id="UP000288587"/>
    </source>
</evidence>
<keyword evidence="3" id="KW-1185">Reference proteome</keyword>
<dbReference type="EMBL" id="SACM01000002">
    <property type="protein sequence ID" value="RVT86354.1"/>
    <property type="molecule type" value="Genomic_DNA"/>
</dbReference>
<proteinExistence type="predicted"/>
<dbReference type="Pfam" id="PF13466">
    <property type="entry name" value="STAS_2"/>
    <property type="match status" value="1"/>
</dbReference>
<dbReference type="InterPro" id="IPR036513">
    <property type="entry name" value="STAS_dom_sf"/>
</dbReference>
<gene>
    <name evidence="2" type="ORF">EOD73_10030</name>
</gene>
<protein>
    <submittedName>
        <fullName evidence="2">STAS domain-containing protein</fullName>
    </submittedName>
</protein>
<dbReference type="AlphaFoldDB" id="A0A3S2XWD9"/>
<dbReference type="InterPro" id="IPR002645">
    <property type="entry name" value="STAS_dom"/>
</dbReference>
<feature type="domain" description="STAS" evidence="1">
    <location>
        <begin position="14"/>
        <end position="116"/>
    </location>
</feature>
<dbReference type="Gene3D" id="3.30.750.24">
    <property type="entry name" value="STAS domain"/>
    <property type="match status" value="1"/>
</dbReference>